<dbReference type="PANTHER" id="PTHR43597">
    <property type="entry name" value="SULFUR ACCEPTOR PROTEIN CSDE"/>
    <property type="match status" value="1"/>
</dbReference>
<sequence length="147" mass="16883">MSMPQKLETIVTEFREAPASFRLPILLEYSKKVPPLPQYLEEHRESMEQVHECQTPFFLAEEIDDEGRVHMYFDAPQEAPTTRSFAGVLHEGLDGLTAEEILAVPDDFYTKMGLTEVISPLRLRGISAILWRLKRRVRGRLEARKAG</sequence>
<dbReference type="SUPFAM" id="SSF82649">
    <property type="entry name" value="SufE/NifU"/>
    <property type="match status" value="1"/>
</dbReference>
<comment type="similarity">
    <text evidence="1">Belongs to the SufE family.</text>
</comment>
<dbReference type="AlphaFoldDB" id="A0A6J4P286"/>
<evidence type="ECO:0000313" key="3">
    <source>
        <dbReference type="EMBL" id="CAA9398915.1"/>
    </source>
</evidence>
<name>A0A6J4P286_9ACTN</name>
<accession>A0A6J4P286</accession>
<evidence type="ECO:0000259" key="2">
    <source>
        <dbReference type="Pfam" id="PF02657"/>
    </source>
</evidence>
<protein>
    <submittedName>
        <fullName evidence="3">Sulfur acceptor protein &gt; iron-sulfur cluster assembly SufE</fullName>
    </submittedName>
</protein>
<organism evidence="3">
    <name type="scientific">uncultured Rubrobacteraceae bacterium</name>
    <dbReference type="NCBI Taxonomy" id="349277"/>
    <lineage>
        <taxon>Bacteria</taxon>
        <taxon>Bacillati</taxon>
        <taxon>Actinomycetota</taxon>
        <taxon>Rubrobacteria</taxon>
        <taxon>Rubrobacterales</taxon>
        <taxon>Rubrobacteraceae</taxon>
        <taxon>environmental samples</taxon>
    </lineage>
</organism>
<feature type="domain" description="Fe-S metabolism associated" evidence="2">
    <location>
        <begin position="21"/>
        <end position="135"/>
    </location>
</feature>
<proteinExistence type="inferred from homology"/>
<dbReference type="PANTHER" id="PTHR43597:SF5">
    <property type="entry name" value="SUFE-LIKE PROTEIN 2, CHLOROPLASTIC"/>
    <property type="match status" value="1"/>
</dbReference>
<dbReference type="EMBL" id="CADCUT010000061">
    <property type="protein sequence ID" value="CAA9398915.1"/>
    <property type="molecule type" value="Genomic_DNA"/>
</dbReference>
<dbReference type="Pfam" id="PF02657">
    <property type="entry name" value="SufE"/>
    <property type="match status" value="1"/>
</dbReference>
<reference evidence="3" key="1">
    <citation type="submission" date="2020-02" db="EMBL/GenBank/DDBJ databases">
        <authorList>
            <person name="Meier V. D."/>
        </authorList>
    </citation>
    <scope>NUCLEOTIDE SEQUENCE</scope>
    <source>
        <strain evidence="3">AVDCRST_MAG03</strain>
    </source>
</reference>
<dbReference type="InterPro" id="IPR003808">
    <property type="entry name" value="Fe-S_metab-assoc_dom"/>
</dbReference>
<gene>
    <name evidence="3" type="ORF">AVDCRST_MAG03-1093</name>
</gene>
<dbReference type="Gene3D" id="3.90.1010.10">
    <property type="match status" value="1"/>
</dbReference>
<evidence type="ECO:0000256" key="1">
    <source>
        <dbReference type="ARBA" id="ARBA00010282"/>
    </source>
</evidence>